<dbReference type="EMBL" id="BART01022064">
    <property type="protein sequence ID" value="GAG91971.1"/>
    <property type="molecule type" value="Genomic_DNA"/>
</dbReference>
<accession>X1D6A9</accession>
<feature type="non-terminal residue" evidence="1">
    <location>
        <position position="1"/>
    </location>
</feature>
<evidence type="ECO:0000313" key="1">
    <source>
        <dbReference type="EMBL" id="GAG91971.1"/>
    </source>
</evidence>
<name>X1D6A9_9ZZZZ</name>
<comment type="caution">
    <text evidence="1">The sequence shown here is derived from an EMBL/GenBank/DDBJ whole genome shotgun (WGS) entry which is preliminary data.</text>
</comment>
<dbReference type="AlphaFoldDB" id="X1D6A9"/>
<gene>
    <name evidence="1" type="ORF">S01H4_40506</name>
</gene>
<protein>
    <submittedName>
        <fullName evidence="1">Uncharacterized protein</fullName>
    </submittedName>
</protein>
<sequence>CYSSNWTFGKWWFMGLSRIGASAQFYRGDIDSFTGVLATTIRAGGLVDPEGCSSRFSIGCNTLTENFLKGLFWRLRAWFDRALIEAEWQQVWEKEVEWFRS</sequence>
<organism evidence="1">
    <name type="scientific">marine sediment metagenome</name>
    <dbReference type="NCBI Taxonomy" id="412755"/>
    <lineage>
        <taxon>unclassified sequences</taxon>
        <taxon>metagenomes</taxon>
        <taxon>ecological metagenomes</taxon>
    </lineage>
</organism>
<proteinExistence type="predicted"/>
<reference evidence="1" key="1">
    <citation type="journal article" date="2014" name="Front. Microbiol.">
        <title>High frequency of phylogenetically diverse reductive dehalogenase-homologous genes in deep subseafloor sedimentary metagenomes.</title>
        <authorList>
            <person name="Kawai M."/>
            <person name="Futagami T."/>
            <person name="Toyoda A."/>
            <person name="Takaki Y."/>
            <person name="Nishi S."/>
            <person name="Hori S."/>
            <person name="Arai W."/>
            <person name="Tsubouchi T."/>
            <person name="Morono Y."/>
            <person name="Uchiyama I."/>
            <person name="Ito T."/>
            <person name="Fujiyama A."/>
            <person name="Inagaki F."/>
            <person name="Takami H."/>
        </authorList>
    </citation>
    <scope>NUCLEOTIDE SEQUENCE</scope>
    <source>
        <strain evidence="1">Expedition CK06-06</strain>
    </source>
</reference>